<feature type="compositionally biased region" description="Polar residues" evidence="1">
    <location>
        <begin position="92"/>
        <end position="103"/>
    </location>
</feature>
<evidence type="ECO:0000313" key="3">
    <source>
        <dbReference type="Proteomes" id="UP000310200"/>
    </source>
</evidence>
<reference evidence="2 3" key="1">
    <citation type="journal article" date="2019" name="Philos. Trans. R. Soc. Lond., B, Biol. Sci.">
        <title>Ant behaviour and brain gene expression of defending hosts depend on the ecological success of the intruding social parasite.</title>
        <authorList>
            <person name="Kaur R."/>
            <person name="Stoldt M."/>
            <person name="Jongepier E."/>
            <person name="Feldmeyer B."/>
            <person name="Menzel F."/>
            <person name="Bornberg-Bauer E."/>
            <person name="Foitzik S."/>
        </authorList>
    </citation>
    <scope>NUCLEOTIDE SEQUENCE [LARGE SCALE GENOMIC DNA]</scope>
    <source>
        <tissue evidence="2">Whole body</tissue>
    </source>
</reference>
<sequence>MTTAQPRRPNPPNASLSIPVSLVPRQLAAECVGLPACETDTQFPNPVEPPNLRASRADSRFLFLGNQKTSSYRIRSLSPRKFTLIPPHKTLPSCSGQESTTLGRQLPGNDSGRFDEQTDS</sequence>
<proteinExistence type="predicted"/>
<comment type="caution">
    <text evidence="2">The sequence shown here is derived from an EMBL/GenBank/DDBJ whole genome shotgun (WGS) entry which is preliminary data.</text>
</comment>
<feature type="region of interest" description="Disordered" evidence="1">
    <location>
        <begin position="87"/>
        <end position="120"/>
    </location>
</feature>
<protein>
    <submittedName>
        <fullName evidence="2">Uncharacterized protein</fullName>
    </submittedName>
</protein>
<organism evidence="2 3">
    <name type="scientific">Temnothorax longispinosus</name>
    <dbReference type="NCBI Taxonomy" id="300112"/>
    <lineage>
        <taxon>Eukaryota</taxon>
        <taxon>Metazoa</taxon>
        <taxon>Ecdysozoa</taxon>
        <taxon>Arthropoda</taxon>
        <taxon>Hexapoda</taxon>
        <taxon>Insecta</taxon>
        <taxon>Pterygota</taxon>
        <taxon>Neoptera</taxon>
        <taxon>Endopterygota</taxon>
        <taxon>Hymenoptera</taxon>
        <taxon>Apocrita</taxon>
        <taxon>Aculeata</taxon>
        <taxon>Formicoidea</taxon>
        <taxon>Formicidae</taxon>
        <taxon>Myrmicinae</taxon>
        <taxon>Temnothorax</taxon>
    </lineage>
</organism>
<gene>
    <name evidence="2" type="ORF">DBV15_07573</name>
</gene>
<keyword evidence="3" id="KW-1185">Reference proteome</keyword>
<name>A0A4S2LC15_9HYME</name>
<dbReference type="AlphaFoldDB" id="A0A4S2LC15"/>
<evidence type="ECO:0000256" key="1">
    <source>
        <dbReference type="SAM" id="MobiDB-lite"/>
    </source>
</evidence>
<accession>A0A4S2LC15</accession>
<dbReference type="Proteomes" id="UP000310200">
    <property type="component" value="Unassembled WGS sequence"/>
</dbReference>
<evidence type="ECO:0000313" key="2">
    <source>
        <dbReference type="EMBL" id="TGZ57938.1"/>
    </source>
</evidence>
<dbReference type="EMBL" id="QBLH01000104">
    <property type="protein sequence ID" value="TGZ57938.1"/>
    <property type="molecule type" value="Genomic_DNA"/>
</dbReference>